<dbReference type="CDD" id="cd00130">
    <property type="entry name" value="PAS"/>
    <property type="match status" value="2"/>
</dbReference>
<dbReference type="GO" id="GO:0006935">
    <property type="term" value="P:chemotaxis"/>
    <property type="evidence" value="ECO:0007669"/>
    <property type="project" value="InterPro"/>
</dbReference>
<organism evidence="7 8">
    <name type="scientific">Pacificispira spongiicola</name>
    <dbReference type="NCBI Taxonomy" id="2729598"/>
    <lineage>
        <taxon>Bacteria</taxon>
        <taxon>Pseudomonadati</taxon>
        <taxon>Pseudomonadota</taxon>
        <taxon>Alphaproteobacteria</taxon>
        <taxon>Rhodospirillales</taxon>
        <taxon>Rhodospirillaceae</taxon>
        <taxon>Pacificispira</taxon>
    </lineage>
</organism>
<gene>
    <name evidence="7" type="ORF">HH303_11445</name>
</gene>
<dbReference type="SMART" id="SM00091">
    <property type="entry name" value="PAS"/>
    <property type="match status" value="2"/>
</dbReference>
<dbReference type="InterPro" id="IPR035965">
    <property type="entry name" value="PAS-like_dom_sf"/>
</dbReference>
<evidence type="ECO:0000259" key="4">
    <source>
        <dbReference type="PROSITE" id="PS50112"/>
    </source>
</evidence>
<dbReference type="PROSITE" id="PS50192">
    <property type="entry name" value="T_SNARE"/>
    <property type="match status" value="1"/>
</dbReference>
<dbReference type="SMART" id="SM00283">
    <property type="entry name" value="MA"/>
    <property type="match status" value="1"/>
</dbReference>
<feature type="domain" description="PAS" evidence="4">
    <location>
        <begin position="33"/>
        <end position="63"/>
    </location>
</feature>
<dbReference type="SMART" id="SM00086">
    <property type="entry name" value="PAC"/>
    <property type="match status" value="2"/>
</dbReference>
<feature type="domain" description="PAC" evidence="5">
    <location>
        <begin position="214"/>
        <end position="266"/>
    </location>
</feature>
<keyword evidence="2" id="KW-0807">Transducer</keyword>
<feature type="domain" description="PAC" evidence="5">
    <location>
        <begin position="92"/>
        <end position="144"/>
    </location>
</feature>
<evidence type="ECO:0000259" key="5">
    <source>
        <dbReference type="PROSITE" id="PS50113"/>
    </source>
</evidence>
<dbReference type="InterPro" id="IPR004089">
    <property type="entry name" value="MCPsignal_dom"/>
</dbReference>
<proteinExistence type="inferred from homology"/>
<dbReference type="Proteomes" id="UP000539372">
    <property type="component" value="Unassembled WGS sequence"/>
</dbReference>
<dbReference type="InterPro" id="IPR050903">
    <property type="entry name" value="Bact_Chemotaxis_MeTrfase"/>
</dbReference>
<dbReference type="PANTHER" id="PTHR24422:SF10">
    <property type="entry name" value="CHEMOTAXIS PROTEIN METHYLTRANSFERASE 2"/>
    <property type="match status" value="1"/>
</dbReference>
<dbReference type="InterPro" id="IPR001610">
    <property type="entry name" value="PAC"/>
</dbReference>
<dbReference type="SUPFAM" id="SSF55785">
    <property type="entry name" value="PYP-like sensor domain (PAS domain)"/>
    <property type="match status" value="2"/>
</dbReference>
<dbReference type="PROSITE" id="PS50113">
    <property type="entry name" value="PAC"/>
    <property type="match status" value="2"/>
</dbReference>
<feature type="domain" description="PAS" evidence="4">
    <location>
        <begin position="155"/>
        <end position="185"/>
    </location>
</feature>
<dbReference type="GO" id="GO:0007165">
    <property type="term" value="P:signal transduction"/>
    <property type="evidence" value="ECO:0007669"/>
    <property type="project" value="UniProtKB-KW"/>
</dbReference>
<accession>A0A7Y0HEP9</accession>
<dbReference type="InterPro" id="IPR000014">
    <property type="entry name" value="PAS"/>
</dbReference>
<dbReference type="RefSeq" id="WP_169625468.1">
    <property type="nucleotide sequence ID" value="NZ_JABBNT010000003.1"/>
</dbReference>
<dbReference type="PRINTS" id="PR00260">
    <property type="entry name" value="CHEMTRNSDUCR"/>
</dbReference>
<comment type="similarity">
    <text evidence="1">Belongs to the methyl-accepting chemotaxis (MCP) protein family.</text>
</comment>
<dbReference type="NCBIfam" id="TIGR00229">
    <property type="entry name" value="sensory_box"/>
    <property type="match status" value="2"/>
</dbReference>
<feature type="domain" description="Methyl-accepting transducer" evidence="3">
    <location>
        <begin position="268"/>
        <end position="490"/>
    </location>
</feature>
<keyword evidence="8" id="KW-1185">Reference proteome</keyword>
<feature type="domain" description="T-SNARE coiled-coil homology" evidence="6">
    <location>
        <begin position="420"/>
        <end position="482"/>
    </location>
</feature>
<evidence type="ECO:0000256" key="2">
    <source>
        <dbReference type="PROSITE-ProRule" id="PRU00284"/>
    </source>
</evidence>
<dbReference type="AlphaFoldDB" id="A0A7Y0HEP9"/>
<dbReference type="SUPFAM" id="SSF58104">
    <property type="entry name" value="Methyl-accepting chemotaxis protein (MCP) signaling domain"/>
    <property type="match status" value="1"/>
</dbReference>
<evidence type="ECO:0000259" key="3">
    <source>
        <dbReference type="PROSITE" id="PS50111"/>
    </source>
</evidence>
<dbReference type="PANTHER" id="PTHR24422">
    <property type="entry name" value="CHEMOTAXIS PROTEIN METHYLTRANSFERASE"/>
    <property type="match status" value="1"/>
</dbReference>
<sequence length="510" mass="54945">MRPSRQHTTTVRRLFGNADLSAKYQALDNIQAVIEFEPDGKIISANKNFLGLMGYTLDEIRGKHHRIFVDPTYADSSEYKEFWAALNRGQPQKAEFKRLGKGGKEVWIEASYNPIVNRQGKTTKVVKFAIDVTDRKSHMADLQGQSNAIDASQAVIQFSMDGTILHANKNFLDVMGYTLDEVKGKHHRMFVEAEFAASPDYKKMWDTLNKGDFLAAQYKRIGKGGKEVWIEASYNPIFDLNGKPYKVVKFATDLTPRKAENRKLADDFETNVKALVDEVSGSAMEMETTAQGLASAAEQTSSQSNVVAAATEELAASVNEISSQVSNSTGIVNDAVLEVRRSEELVAGLVEAAAKIGTVTAMISDIANQTNLLALNATIEAARAGEAGKGFAVVASEVKTLASQTAKATEEIESQIAGIQDVSRSTAQAIKGIATVIQQVSEISISISGAVEEQSSATSEVAANISGVQAAANETGGASSTMLTVAQSLSKRSDELNNRVEAFLGNVRAM</sequence>
<evidence type="ECO:0000313" key="8">
    <source>
        <dbReference type="Proteomes" id="UP000539372"/>
    </source>
</evidence>
<dbReference type="GO" id="GO:0016020">
    <property type="term" value="C:membrane"/>
    <property type="evidence" value="ECO:0007669"/>
    <property type="project" value="InterPro"/>
</dbReference>
<dbReference type="EMBL" id="JABBNT010000003">
    <property type="protein sequence ID" value="NMM45096.1"/>
    <property type="molecule type" value="Genomic_DNA"/>
</dbReference>
<evidence type="ECO:0000313" key="7">
    <source>
        <dbReference type="EMBL" id="NMM45096.1"/>
    </source>
</evidence>
<dbReference type="InterPro" id="IPR004090">
    <property type="entry name" value="Chemotax_Me-accpt_rcpt"/>
</dbReference>
<dbReference type="Pfam" id="PF08447">
    <property type="entry name" value="PAS_3"/>
    <property type="match status" value="2"/>
</dbReference>
<reference evidence="7 8" key="1">
    <citation type="submission" date="2020-04" db="EMBL/GenBank/DDBJ databases">
        <title>Rhodospirillaceae bacterium KN72 isolated from deep sea.</title>
        <authorList>
            <person name="Zhang D.-C."/>
        </authorList>
    </citation>
    <scope>NUCLEOTIDE SEQUENCE [LARGE SCALE GENOMIC DNA]</scope>
    <source>
        <strain evidence="7 8">KN72</strain>
    </source>
</reference>
<dbReference type="Gene3D" id="3.30.450.20">
    <property type="entry name" value="PAS domain"/>
    <property type="match status" value="2"/>
</dbReference>
<dbReference type="InterPro" id="IPR000727">
    <property type="entry name" value="T_SNARE_dom"/>
</dbReference>
<dbReference type="PROSITE" id="PS50112">
    <property type="entry name" value="PAS"/>
    <property type="match status" value="2"/>
</dbReference>
<evidence type="ECO:0000256" key="1">
    <source>
        <dbReference type="ARBA" id="ARBA00029447"/>
    </source>
</evidence>
<evidence type="ECO:0000259" key="6">
    <source>
        <dbReference type="PROSITE" id="PS50192"/>
    </source>
</evidence>
<dbReference type="GO" id="GO:0004888">
    <property type="term" value="F:transmembrane signaling receptor activity"/>
    <property type="evidence" value="ECO:0007669"/>
    <property type="project" value="InterPro"/>
</dbReference>
<dbReference type="Pfam" id="PF00015">
    <property type="entry name" value="MCPsignal"/>
    <property type="match status" value="1"/>
</dbReference>
<protein>
    <submittedName>
        <fullName evidence="7">PAS domain S-box protein</fullName>
    </submittedName>
</protein>
<dbReference type="PROSITE" id="PS50111">
    <property type="entry name" value="CHEMOTAXIS_TRANSDUC_2"/>
    <property type="match status" value="1"/>
</dbReference>
<dbReference type="Gene3D" id="1.10.287.950">
    <property type="entry name" value="Methyl-accepting chemotaxis protein"/>
    <property type="match status" value="1"/>
</dbReference>
<dbReference type="InterPro" id="IPR000700">
    <property type="entry name" value="PAS-assoc_C"/>
</dbReference>
<name>A0A7Y0HEP9_9PROT</name>
<dbReference type="InterPro" id="IPR013655">
    <property type="entry name" value="PAS_fold_3"/>
</dbReference>
<comment type="caution">
    <text evidence="7">The sequence shown here is derived from an EMBL/GenBank/DDBJ whole genome shotgun (WGS) entry which is preliminary data.</text>
</comment>